<dbReference type="EMBL" id="LGRX02007867">
    <property type="protein sequence ID" value="KAK3274196.1"/>
    <property type="molecule type" value="Genomic_DNA"/>
</dbReference>
<accession>A0AAE0G9T3</accession>
<gene>
    <name evidence="2" type="ORF">CYMTET_17609</name>
</gene>
<reference evidence="2 3" key="1">
    <citation type="journal article" date="2015" name="Genome Biol. Evol.">
        <title>Comparative Genomics of a Bacterivorous Green Alga Reveals Evolutionary Causalities and Consequences of Phago-Mixotrophic Mode of Nutrition.</title>
        <authorList>
            <person name="Burns J.A."/>
            <person name="Paasch A."/>
            <person name="Narechania A."/>
            <person name="Kim E."/>
        </authorList>
    </citation>
    <scope>NUCLEOTIDE SEQUENCE [LARGE SCALE GENOMIC DNA]</scope>
    <source>
        <strain evidence="2 3">PLY_AMNH</strain>
    </source>
</reference>
<comment type="caution">
    <text evidence="2">The sequence shown here is derived from an EMBL/GenBank/DDBJ whole genome shotgun (WGS) entry which is preliminary data.</text>
</comment>
<proteinExistence type="predicted"/>
<keyword evidence="3" id="KW-1185">Reference proteome</keyword>
<organism evidence="2 3">
    <name type="scientific">Cymbomonas tetramitiformis</name>
    <dbReference type="NCBI Taxonomy" id="36881"/>
    <lineage>
        <taxon>Eukaryota</taxon>
        <taxon>Viridiplantae</taxon>
        <taxon>Chlorophyta</taxon>
        <taxon>Pyramimonadophyceae</taxon>
        <taxon>Pyramimonadales</taxon>
        <taxon>Pyramimonadaceae</taxon>
        <taxon>Cymbomonas</taxon>
    </lineage>
</organism>
<evidence type="ECO:0000313" key="2">
    <source>
        <dbReference type="EMBL" id="KAK3274196.1"/>
    </source>
</evidence>
<dbReference type="Proteomes" id="UP001190700">
    <property type="component" value="Unassembled WGS sequence"/>
</dbReference>
<feature type="region of interest" description="Disordered" evidence="1">
    <location>
        <begin position="100"/>
        <end position="120"/>
    </location>
</feature>
<name>A0AAE0G9T3_9CHLO</name>
<protein>
    <submittedName>
        <fullName evidence="2">Uncharacterized protein</fullName>
    </submittedName>
</protein>
<evidence type="ECO:0000313" key="3">
    <source>
        <dbReference type="Proteomes" id="UP001190700"/>
    </source>
</evidence>
<dbReference type="AlphaFoldDB" id="A0AAE0G9T3"/>
<evidence type="ECO:0000256" key="1">
    <source>
        <dbReference type="SAM" id="MobiDB-lite"/>
    </source>
</evidence>
<sequence>MNSGLVDYDSSDDSDSVIDLAPALRSVHCHEMVGYHAECETQDEAIDTGSVLRPPSRLERAFEKNRLQPLVNPFISQRRGGSGPALATNERNRVIRKKPPQGVRRAGGGHRASKEPSIEPAQRLREFPDQCLRISAGKLFCGCCKETLTVIKNSIKTHVVSAKHTRAKTAYFVQRDSDLEVKDALETYFTEHNDDSTASLSPEIHLYRYRVTEAMMFAGIPILKTDYLRPVLERADIKLTGSEHLSQYIPKVEGLEFSAIHRELLGESVFLMFDGTRRQGEALNTVARFCNENFEILLRLIQFVTLEHSPDNTTLSTTLTTLWTRQYGLDFEALTGWGRDSCKVNGTATGRLQVIFSRSEDLLCICHTLNNVGDYVGFPEKRDFMTSWRILVQNNNAAKHLWKSFTNSAMVGFSNVRWWSRQEVENEICLNFGDLPAFLTALDTQNVGDATTRKMRTLYEADPLLLAMLL</sequence>